<proteinExistence type="inferred from homology"/>
<evidence type="ECO:0000313" key="3">
    <source>
        <dbReference type="EMBL" id="CAI0475186.1"/>
    </source>
</evidence>
<name>A0AAV0PW05_9ROSI</name>
<accession>A0AAV0PW05</accession>
<dbReference type="GO" id="GO:0003723">
    <property type="term" value="F:RNA binding"/>
    <property type="evidence" value="ECO:0007669"/>
    <property type="project" value="InterPro"/>
</dbReference>
<dbReference type="AlphaFoldDB" id="A0AAV0PW05"/>
<dbReference type="Pfam" id="PF14432">
    <property type="entry name" value="DYW_deaminase"/>
    <property type="match status" value="1"/>
</dbReference>
<comment type="similarity">
    <text evidence="1">Belongs to the PPR family. PCMP-H subfamily.</text>
</comment>
<dbReference type="InterPro" id="IPR011990">
    <property type="entry name" value="TPR-like_helical_dom_sf"/>
</dbReference>
<reference evidence="3" key="1">
    <citation type="submission" date="2022-08" db="EMBL/GenBank/DDBJ databases">
        <authorList>
            <person name="Gutierrez-Valencia J."/>
        </authorList>
    </citation>
    <scope>NUCLEOTIDE SEQUENCE</scope>
</reference>
<evidence type="ECO:0000313" key="4">
    <source>
        <dbReference type="Proteomes" id="UP001154282"/>
    </source>
</evidence>
<gene>
    <name evidence="3" type="ORF">LITE_LOCUS40342</name>
</gene>
<dbReference type="InterPro" id="IPR046960">
    <property type="entry name" value="PPR_At4g14850-like_plant"/>
</dbReference>
<feature type="domain" description="DYW" evidence="2">
    <location>
        <begin position="71"/>
        <end position="153"/>
    </location>
</feature>
<dbReference type="Proteomes" id="UP001154282">
    <property type="component" value="Unassembled WGS sequence"/>
</dbReference>
<keyword evidence="4" id="KW-1185">Reference proteome</keyword>
<sequence>MVDILGRSGKLHEAEELVKNMPMKPNSMVWLALLSACRVHSNVDAAERAAKSIFSLDPHCSAAYVLLSNLYASADEQKEEMLWCHSERLAIGFALISSVEGSGITVMKNLRVCGDCHEVIKLISGVVGREIVVRDSGRFHHFKNGVCSCSDYW</sequence>
<comment type="caution">
    <text evidence="3">The sequence shown here is derived from an EMBL/GenBank/DDBJ whole genome shotgun (WGS) entry which is preliminary data.</text>
</comment>
<dbReference type="PANTHER" id="PTHR47926:SF468">
    <property type="entry name" value="PENTATRICOPEPTIDE REPEAT-CONTAINING PROTEIN"/>
    <property type="match status" value="1"/>
</dbReference>
<dbReference type="Gene3D" id="1.25.40.10">
    <property type="entry name" value="Tetratricopeptide repeat domain"/>
    <property type="match status" value="1"/>
</dbReference>
<evidence type="ECO:0000259" key="2">
    <source>
        <dbReference type="Pfam" id="PF14432"/>
    </source>
</evidence>
<dbReference type="GO" id="GO:0009451">
    <property type="term" value="P:RNA modification"/>
    <property type="evidence" value="ECO:0007669"/>
    <property type="project" value="InterPro"/>
</dbReference>
<evidence type="ECO:0000256" key="1">
    <source>
        <dbReference type="ARBA" id="ARBA00006643"/>
    </source>
</evidence>
<dbReference type="PANTHER" id="PTHR47926">
    <property type="entry name" value="PENTATRICOPEPTIDE REPEAT-CONTAINING PROTEIN"/>
    <property type="match status" value="1"/>
</dbReference>
<dbReference type="EMBL" id="CAMGYJ010000009">
    <property type="protein sequence ID" value="CAI0475186.1"/>
    <property type="molecule type" value="Genomic_DNA"/>
</dbReference>
<organism evidence="3 4">
    <name type="scientific">Linum tenue</name>
    <dbReference type="NCBI Taxonomy" id="586396"/>
    <lineage>
        <taxon>Eukaryota</taxon>
        <taxon>Viridiplantae</taxon>
        <taxon>Streptophyta</taxon>
        <taxon>Embryophyta</taxon>
        <taxon>Tracheophyta</taxon>
        <taxon>Spermatophyta</taxon>
        <taxon>Magnoliopsida</taxon>
        <taxon>eudicotyledons</taxon>
        <taxon>Gunneridae</taxon>
        <taxon>Pentapetalae</taxon>
        <taxon>rosids</taxon>
        <taxon>fabids</taxon>
        <taxon>Malpighiales</taxon>
        <taxon>Linaceae</taxon>
        <taxon>Linum</taxon>
    </lineage>
</organism>
<protein>
    <recommendedName>
        <fullName evidence="2">DYW domain-containing protein</fullName>
    </recommendedName>
</protein>
<dbReference type="GO" id="GO:0008270">
    <property type="term" value="F:zinc ion binding"/>
    <property type="evidence" value="ECO:0007669"/>
    <property type="project" value="InterPro"/>
</dbReference>
<dbReference type="InterPro" id="IPR032867">
    <property type="entry name" value="DYW_dom"/>
</dbReference>